<proteinExistence type="predicted"/>
<dbReference type="EMBL" id="CAADAN010000027">
    <property type="protein sequence ID" value="VFD36614.1"/>
    <property type="molecule type" value="Genomic_DNA"/>
</dbReference>
<comment type="caution">
    <text evidence="1">The sequence shown here is derived from an EMBL/GenBank/DDBJ whole genome shotgun (WGS) entry which is preliminary data.</text>
</comment>
<evidence type="ECO:0000313" key="1">
    <source>
        <dbReference type="EMBL" id="VFD36614.1"/>
    </source>
</evidence>
<evidence type="ECO:0000313" key="2">
    <source>
        <dbReference type="Proteomes" id="UP000411588"/>
    </source>
</evidence>
<dbReference type="AlphaFoldDB" id="A0AB74QHF6"/>
<protein>
    <submittedName>
        <fullName evidence="1">Uncharacterized protein</fullName>
    </submittedName>
</protein>
<gene>
    <name evidence="1" type="ORF">SAMEA1402399_04061</name>
</gene>
<organism evidence="1 2">
    <name type="scientific">Clostridioides difficile</name>
    <name type="common">Peptoclostridium difficile</name>
    <dbReference type="NCBI Taxonomy" id="1496"/>
    <lineage>
        <taxon>Bacteria</taxon>
        <taxon>Bacillati</taxon>
        <taxon>Bacillota</taxon>
        <taxon>Clostridia</taxon>
        <taxon>Peptostreptococcales</taxon>
        <taxon>Peptostreptococcaceae</taxon>
        <taxon>Clostridioides</taxon>
    </lineage>
</organism>
<accession>A0AB74QHF6</accession>
<reference evidence="1 2" key="1">
    <citation type="submission" date="2019-02" db="EMBL/GenBank/DDBJ databases">
        <authorList>
            <consortium name="Pathogen Informatics"/>
        </authorList>
    </citation>
    <scope>NUCLEOTIDE SEQUENCE [LARGE SCALE GENOMIC DNA]</scope>
    <source>
        <strain evidence="2">clo34</strain>
    </source>
</reference>
<dbReference type="Proteomes" id="UP000411588">
    <property type="component" value="Unassembled WGS sequence"/>
</dbReference>
<sequence length="50" mass="5981">MYLVFKHKGILPSEYKKIKFGEKKIIYNMIQKEIKEKNEVLEKIINRGGI</sequence>
<dbReference type="RefSeq" id="WP_153885135.1">
    <property type="nucleotide sequence ID" value="NZ_CAADAN010000027.1"/>
</dbReference>
<name>A0AB74QHF6_CLODI</name>